<dbReference type="AlphaFoldDB" id="A0A3M2LLQ6"/>
<dbReference type="EC" id="7.1.1.-" evidence="5"/>
<organism evidence="8 9">
    <name type="scientific">Streptomyces triticirhizae</name>
    <dbReference type="NCBI Taxonomy" id="2483353"/>
    <lineage>
        <taxon>Bacteria</taxon>
        <taxon>Bacillati</taxon>
        <taxon>Actinomycetota</taxon>
        <taxon>Actinomycetes</taxon>
        <taxon>Kitasatosporales</taxon>
        <taxon>Streptomycetaceae</taxon>
        <taxon>Streptomyces</taxon>
    </lineage>
</organism>
<dbReference type="GO" id="GO:0008137">
    <property type="term" value="F:NADH dehydrogenase (ubiquinone) activity"/>
    <property type="evidence" value="ECO:0007669"/>
    <property type="project" value="InterPro"/>
</dbReference>
<proteinExistence type="inferred from homology"/>
<dbReference type="InterPro" id="IPR010096">
    <property type="entry name" value="NADH-Q_OxRdtase_suN/2"/>
</dbReference>
<comment type="caution">
    <text evidence="8">The sequence shown here is derived from an EMBL/GenBank/DDBJ whole genome shotgun (WGS) entry which is preliminary data.</text>
</comment>
<dbReference type="GO" id="GO:0050136">
    <property type="term" value="F:NADH dehydrogenase (quinone) (non-electrogenic) activity"/>
    <property type="evidence" value="ECO:0007669"/>
    <property type="project" value="UniProtKB-UniRule"/>
</dbReference>
<feature type="transmembrane region" description="Helical" evidence="5">
    <location>
        <begin position="222"/>
        <end position="244"/>
    </location>
</feature>
<feature type="transmembrane region" description="Helical" evidence="5">
    <location>
        <begin position="144"/>
        <end position="161"/>
    </location>
</feature>
<comment type="catalytic activity">
    <reaction evidence="5">
        <text>a quinone + NADH + 5 H(+)(in) = a quinol + NAD(+) + 4 H(+)(out)</text>
        <dbReference type="Rhea" id="RHEA:57888"/>
        <dbReference type="ChEBI" id="CHEBI:15378"/>
        <dbReference type="ChEBI" id="CHEBI:24646"/>
        <dbReference type="ChEBI" id="CHEBI:57540"/>
        <dbReference type="ChEBI" id="CHEBI:57945"/>
        <dbReference type="ChEBI" id="CHEBI:132124"/>
    </reaction>
</comment>
<feature type="transmembrane region" description="Helical" evidence="5">
    <location>
        <begin position="436"/>
        <end position="457"/>
    </location>
</feature>
<keyword evidence="5" id="KW-0520">NAD</keyword>
<feature type="transmembrane region" description="Helical" evidence="5">
    <location>
        <begin position="39"/>
        <end position="59"/>
    </location>
</feature>
<feature type="transmembrane region" description="Helical" evidence="5">
    <location>
        <begin position="478"/>
        <end position="502"/>
    </location>
</feature>
<feature type="transmembrane region" description="Helical" evidence="5">
    <location>
        <begin position="353"/>
        <end position="376"/>
    </location>
</feature>
<comment type="subunit">
    <text evidence="5">NDH-1 is composed of 14 different subunits. Subunits NuoA, H, J, K, L, M, N constitute the membrane sector of the complex.</text>
</comment>
<dbReference type="Pfam" id="PF00361">
    <property type="entry name" value="Proton_antipo_M"/>
    <property type="match status" value="1"/>
</dbReference>
<keyword evidence="5" id="KW-1003">Cell membrane</keyword>
<gene>
    <name evidence="5" type="primary">nuoN</name>
    <name evidence="8" type="ORF">EBN88_17760</name>
</gene>
<evidence type="ECO:0000256" key="3">
    <source>
        <dbReference type="ARBA" id="ARBA00022989"/>
    </source>
</evidence>
<feature type="transmembrane region" description="Helical" evidence="5">
    <location>
        <begin position="79"/>
        <end position="100"/>
    </location>
</feature>
<dbReference type="HAMAP" id="MF_00445">
    <property type="entry name" value="NDH1_NuoN_1"/>
    <property type="match status" value="1"/>
</dbReference>
<dbReference type="EMBL" id="RFFJ01000099">
    <property type="protein sequence ID" value="RMI38036.1"/>
    <property type="molecule type" value="Genomic_DNA"/>
</dbReference>
<feature type="transmembrane region" description="Helical" evidence="5">
    <location>
        <begin position="173"/>
        <end position="202"/>
    </location>
</feature>
<keyword evidence="4 5" id="KW-0472">Membrane</keyword>
<feature type="transmembrane region" description="Helical" evidence="5">
    <location>
        <begin position="319"/>
        <end position="341"/>
    </location>
</feature>
<reference evidence="8 9" key="1">
    <citation type="submission" date="2018-10" db="EMBL/GenBank/DDBJ databases">
        <title>Isolation, diversity and antifungal activity of actinobacteria from wheat.</title>
        <authorList>
            <person name="Han C."/>
        </authorList>
    </citation>
    <scope>NUCLEOTIDE SEQUENCE [LARGE SCALE GENOMIC DNA]</scope>
    <source>
        <strain evidence="8 9">NEAU-YY642</strain>
    </source>
</reference>
<comment type="similarity">
    <text evidence="5">Belongs to the complex I subunit 2 family.</text>
</comment>
<keyword evidence="2 5" id="KW-0812">Transmembrane</keyword>
<sequence length="510" mass="51581">MNLIQNVDWAALAPPLVTAVAAVVVLVADLFLPAGRKAALAWVTVGGLALALAALAPLWNDDRTTFCLADDPGLCSYSADRFALLVQLLVLGGALLAALLTVPELRGAGEGDRDGLPGGEFWFLLLSSASGAALLPAARDLATLVIALEVTTLPAYALVGLRRGSATGPEAALKFFLSSVTATAVGLLGVSFVYAGAGSLFLSEIAAELPEAAPQLATLAKAGVALTLVGFVFKVAAVPFHFWVPETYQGAPLPVAGYLSVVGKTAGLAGLALVTTGAFPGHGNVWGPPLAVLAGLTMTVGNVAALRVAADGAHSAVRLLAWSSVGQAGYLLVPLAAAGFVEDGGAARDAVGTALAYALMYGAVNLGAFAVLALVVHDRRGTPPAGRRVADFRGLFAERPLAALALAFFLLCLAGLPPGVIGLFAKVAVFRSAVDAGLGVLAVVMALNVAVALVYYLRWTALLFQPAQDPGREPGRPTFAVSTAIALAASVALVLSGAPQLILTFTGGGL</sequence>
<comment type="subcellular location">
    <subcellularLocation>
        <location evidence="5">Cell membrane</location>
        <topology evidence="5">Multi-pass membrane protein</topology>
    </subcellularLocation>
    <subcellularLocation>
        <location evidence="1">Endomembrane system</location>
        <topology evidence="1">Multi-pass membrane protein</topology>
    </subcellularLocation>
    <subcellularLocation>
        <location evidence="6">Membrane</location>
        <topology evidence="6">Multi-pass membrane protein</topology>
    </subcellularLocation>
</comment>
<keyword evidence="9" id="KW-1185">Reference proteome</keyword>
<feature type="transmembrane region" description="Helical" evidence="5">
    <location>
        <begin position="285"/>
        <end position="307"/>
    </location>
</feature>
<evidence type="ECO:0000313" key="8">
    <source>
        <dbReference type="EMBL" id="RMI38036.1"/>
    </source>
</evidence>
<name>A0A3M2LLQ6_9ACTN</name>
<feature type="transmembrane region" description="Helical" evidence="5">
    <location>
        <begin position="396"/>
        <end position="416"/>
    </location>
</feature>
<dbReference type="GO" id="GO:0048038">
    <property type="term" value="F:quinone binding"/>
    <property type="evidence" value="ECO:0007669"/>
    <property type="project" value="UniProtKB-KW"/>
</dbReference>
<comment type="function">
    <text evidence="5">NDH-1 shuttles electrons from NADH, via FMN and iron-sulfur (Fe-S) centers, to quinones in the respiratory chain. The immediate electron acceptor for the enzyme in this species is believed to be a menaquinone. Couples the redox reaction to proton translocation (for every two electrons transferred, four hydrogen ions are translocated across the cytoplasmic membrane), and thus conserves the redox energy in a proton gradient.</text>
</comment>
<feature type="domain" description="NADH:quinone oxidoreductase/Mrp antiporter transmembrane" evidence="7">
    <location>
        <begin position="138"/>
        <end position="445"/>
    </location>
</feature>
<feature type="transmembrane region" description="Helical" evidence="5">
    <location>
        <begin position="121"/>
        <end position="138"/>
    </location>
</feature>
<accession>A0A3M2LLQ6</accession>
<dbReference type="GO" id="GO:0042773">
    <property type="term" value="P:ATP synthesis coupled electron transport"/>
    <property type="evidence" value="ECO:0007669"/>
    <property type="project" value="InterPro"/>
</dbReference>
<keyword evidence="3 5" id="KW-1133">Transmembrane helix</keyword>
<keyword evidence="5" id="KW-0874">Quinone</keyword>
<evidence type="ECO:0000256" key="6">
    <source>
        <dbReference type="RuleBase" id="RU000320"/>
    </source>
</evidence>
<dbReference type="GO" id="GO:0005886">
    <property type="term" value="C:plasma membrane"/>
    <property type="evidence" value="ECO:0007669"/>
    <property type="project" value="UniProtKB-SubCell"/>
</dbReference>
<evidence type="ECO:0000256" key="4">
    <source>
        <dbReference type="ARBA" id="ARBA00023136"/>
    </source>
</evidence>
<feature type="transmembrane region" description="Helical" evidence="5">
    <location>
        <begin position="256"/>
        <end position="279"/>
    </location>
</feature>
<keyword evidence="5" id="KW-1278">Translocase</keyword>
<evidence type="ECO:0000259" key="7">
    <source>
        <dbReference type="Pfam" id="PF00361"/>
    </source>
</evidence>
<evidence type="ECO:0000256" key="2">
    <source>
        <dbReference type="ARBA" id="ARBA00022692"/>
    </source>
</evidence>
<dbReference type="Proteomes" id="UP000278673">
    <property type="component" value="Unassembled WGS sequence"/>
</dbReference>
<dbReference type="RefSeq" id="WP_122184873.1">
    <property type="nucleotide sequence ID" value="NZ_RFFJ01000099.1"/>
</dbReference>
<evidence type="ECO:0000313" key="9">
    <source>
        <dbReference type="Proteomes" id="UP000278673"/>
    </source>
</evidence>
<evidence type="ECO:0000256" key="1">
    <source>
        <dbReference type="ARBA" id="ARBA00004127"/>
    </source>
</evidence>
<protein>
    <recommendedName>
        <fullName evidence="5">NADH-quinone oxidoreductase subunit N</fullName>
        <ecNumber evidence="5">7.1.1.-</ecNumber>
    </recommendedName>
    <alternativeName>
        <fullName evidence="5">NADH dehydrogenase I subunit N</fullName>
    </alternativeName>
    <alternativeName>
        <fullName evidence="5">NDH-1 subunit N</fullName>
    </alternativeName>
</protein>
<keyword evidence="5" id="KW-0813">Transport</keyword>
<evidence type="ECO:0000256" key="5">
    <source>
        <dbReference type="HAMAP-Rule" id="MF_00445"/>
    </source>
</evidence>
<feature type="transmembrane region" description="Helical" evidence="5">
    <location>
        <begin position="12"/>
        <end position="32"/>
    </location>
</feature>
<dbReference type="PANTHER" id="PTHR22773">
    <property type="entry name" value="NADH DEHYDROGENASE"/>
    <property type="match status" value="1"/>
</dbReference>
<dbReference type="GO" id="GO:0012505">
    <property type="term" value="C:endomembrane system"/>
    <property type="evidence" value="ECO:0007669"/>
    <property type="project" value="UniProtKB-SubCell"/>
</dbReference>
<dbReference type="InterPro" id="IPR001750">
    <property type="entry name" value="ND/Mrp_TM"/>
</dbReference>